<dbReference type="OrthoDB" id="5500856at2"/>
<dbReference type="STRING" id="1006004.GBAG_0463"/>
<dbReference type="GO" id="GO:0009307">
    <property type="term" value="P:DNA restriction-modification system"/>
    <property type="evidence" value="ECO:0007669"/>
    <property type="project" value="InterPro"/>
</dbReference>
<dbReference type="InterPro" id="IPR014407">
    <property type="entry name" value="McrC_bac"/>
</dbReference>
<dbReference type="PIRSF" id="PIRSF003109">
    <property type="entry name" value="McrC"/>
    <property type="match status" value="1"/>
</dbReference>
<dbReference type="NCBIfam" id="NF007277">
    <property type="entry name" value="PRK09736.1"/>
    <property type="match status" value="1"/>
</dbReference>
<dbReference type="Proteomes" id="UP000028653">
    <property type="component" value="Unassembled WGS sequence"/>
</dbReference>
<accession>A0A085GKA5</accession>
<dbReference type="InterPro" id="IPR019292">
    <property type="entry name" value="McrC"/>
</dbReference>
<comment type="caution">
    <text evidence="1">The sequence shown here is derived from an EMBL/GenBank/DDBJ whole genome shotgun (WGS) entry which is preliminary data.</text>
</comment>
<dbReference type="AlphaFoldDB" id="A0A085GKA5"/>
<dbReference type="eggNOG" id="COG4268">
    <property type="taxonomic scope" value="Bacteria"/>
</dbReference>
<evidence type="ECO:0000313" key="1">
    <source>
        <dbReference type="EMBL" id="KFC84150.1"/>
    </source>
</evidence>
<dbReference type="EMBL" id="JMPI01000012">
    <property type="protein sequence ID" value="KFC84150.1"/>
    <property type="molecule type" value="Genomic_DNA"/>
</dbReference>
<dbReference type="PANTHER" id="PTHR38733">
    <property type="entry name" value="PROTEIN MCRC"/>
    <property type="match status" value="1"/>
</dbReference>
<dbReference type="PANTHER" id="PTHR38733:SF1">
    <property type="entry name" value="TYPE IV METHYL-DIRECTED RESTRICTION ENZYME ECOKMCRBC"/>
    <property type="match status" value="1"/>
</dbReference>
<organism evidence="1 2">
    <name type="scientific">Buttiauxella agrestis ATCC 33320</name>
    <dbReference type="NCBI Taxonomy" id="1006004"/>
    <lineage>
        <taxon>Bacteria</taxon>
        <taxon>Pseudomonadati</taxon>
        <taxon>Pseudomonadota</taxon>
        <taxon>Gammaproteobacteria</taxon>
        <taxon>Enterobacterales</taxon>
        <taxon>Enterobacteriaceae</taxon>
        <taxon>Buttiauxella</taxon>
    </lineage>
</organism>
<reference evidence="1 2" key="1">
    <citation type="submission" date="2014-05" db="EMBL/GenBank/DDBJ databases">
        <title>ATOL: Assembling a taxonomically balanced genome-scale reconstruction of the evolutionary history of the Enterobacteriaceae.</title>
        <authorList>
            <person name="Plunkett G.III."/>
            <person name="Neeno-Eckwall E.C."/>
            <person name="Glasner J.D."/>
            <person name="Perna N.T."/>
        </authorList>
    </citation>
    <scope>NUCLEOTIDE SEQUENCE [LARGE SCALE GENOMIC DNA]</scope>
    <source>
        <strain evidence="1 2">ATCC 33320</strain>
    </source>
</reference>
<evidence type="ECO:0000313" key="2">
    <source>
        <dbReference type="Proteomes" id="UP000028653"/>
    </source>
</evidence>
<keyword evidence="2" id="KW-1185">Reference proteome</keyword>
<dbReference type="Pfam" id="PF10117">
    <property type="entry name" value="McrBC"/>
    <property type="match status" value="1"/>
</dbReference>
<dbReference type="RefSeq" id="WP_034493125.1">
    <property type="nucleotide sequence ID" value="NZ_JMPI01000012.1"/>
</dbReference>
<name>A0A085GKA5_9ENTR</name>
<gene>
    <name evidence="1" type="ORF">GBAG_0463</name>
</gene>
<proteinExistence type="predicted"/>
<sequence length="383" mass="43362">MTTITGSEQHKASRIPVRNLWLLMLYASDLFRQLGRSHIAVEDNPAEIPDLVATILLHEIALRRRRNLSMGYQTRHAALNRVRGRIDVLYTASHQLLERGRVACHFQDMTLDNPRNRYVRCALERLTPIITKPSLAADCHVMAISLRREGINGGYPDNRELPSVRRFGRHDAADKPMVDAAQLAFELLMPTEDQGQHLLPAPSDNLYWMRRLFEKGIAGFYHVHLAKTTWRISAGKELKWALSDQSAGSAEIFPKMKSDIILEHKMAQQRIIIDTKFNAILTKGWHRDQSLRNSYIYQLYTYIRTQESKADPLSLNAAGLLLHPAVGYMLNEYVVTQGHKIHFATVDMAVDAKTIKRQLLELAHDCAGVAADGLPLHKAVAAI</sequence>
<protein>
    <submittedName>
        <fullName evidence="1">McrC family protein</fullName>
    </submittedName>
</protein>